<feature type="compositionally biased region" description="Low complexity" evidence="1">
    <location>
        <begin position="1"/>
        <end position="16"/>
    </location>
</feature>
<proteinExistence type="predicted"/>
<dbReference type="AlphaFoldDB" id="A0A843UBG3"/>
<sequence>MVRGGRSGRVSTSVGRESTRIGSASSSTPVVLTIGSASPSMPVVPVTWSASPSTPVVLVTGTASPSTPGVRATEVESHHPVADEEGPQLPRRHPC</sequence>
<comment type="caution">
    <text evidence="2">The sequence shown here is derived from an EMBL/GenBank/DDBJ whole genome shotgun (WGS) entry which is preliminary data.</text>
</comment>
<feature type="compositionally biased region" description="Basic and acidic residues" evidence="1">
    <location>
        <begin position="73"/>
        <end position="82"/>
    </location>
</feature>
<protein>
    <submittedName>
        <fullName evidence="2">Uncharacterized protein</fullName>
    </submittedName>
</protein>
<dbReference type="EMBL" id="NMUH01000353">
    <property type="protein sequence ID" value="MQL77519.1"/>
    <property type="molecule type" value="Genomic_DNA"/>
</dbReference>
<dbReference type="Proteomes" id="UP000652761">
    <property type="component" value="Unassembled WGS sequence"/>
</dbReference>
<name>A0A843UBG3_COLES</name>
<accession>A0A843UBG3</accession>
<keyword evidence="3" id="KW-1185">Reference proteome</keyword>
<feature type="region of interest" description="Disordered" evidence="1">
    <location>
        <begin position="60"/>
        <end position="95"/>
    </location>
</feature>
<evidence type="ECO:0000256" key="1">
    <source>
        <dbReference type="SAM" id="MobiDB-lite"/>
    </source>
</evidence>
<gene>
    <name evidence="2" type="ORF">Taro_009938</name>
</gene>
<evidence type="ECO:0000313" key="3">
    <source>
        <dbReference type="Proteomes" id="UP000652761"/>
    </source>
</evidence>
<evidence type="ECO:0000313" key="2">
    <source>
        <dbReference type="EMBL" id="MQL77519.1"/>
    </source>
</evidence>
<reference evidence="2" key="1">
    <citation type="submission" date="2017-07" db="EMBL/GenBank/DDBJ databases">
        <title>Taro Niue Genome Assembly and Annotation.</title>
        <authorList>
            <person name="Atibalentja N."/>
            <person name="Keating K."/>
            <person name="Fields C.J."/>
        </authorList>
    </citation>
    <scope>NUCLEOTIDE SEQUENCE</scope>
    <source>
        <strain evidence="2">Niue_2</strain>
        <tissue evidence="2">Leaf</tissue>
    </source>
</reference>
<feature type="region of interest" description="Disordered" evidence="1">
    <location>
        <begin position="1"/>
        <end position="28"/>
    </location>
</feature>
<organism evidence="2 3">
    <name type="scientific">Colocasia esculenta</name>
    <name type="common">Wild taro</name>
    <name type="synonym">Arum esculentum</name>
    <dbReference type="NCBI Taxonomy" id="4460"/>
    <lineage>
        <taxon>Eukaryota</taxon>
        <taxon>Viridiplantae</taxon>
        <taxon>Streptophyta</taxon>
        <taxon>Embryophyta</taxon>
        <taxon>Tracheophyta</taxon>
        <taxon>Spermatophyta</taxon>
        <taxon>Magnoliopsida</taxon>
        <taxon>Liliopsida</taxon>
        <taxon>Araceae</taxon>
        <taxon>Aroideae</taxon>
        <taxon>Colocasieae</taxon>
        <taxon>Colocasia</taxon>
    </lineage>
</organism>